<accession>S3DUG8</accession>
<dbReference type="HOGENOM" id="CLU_2483563_0_0_1"/>
<protein>
    <submittedName>
        <fullName evidence="2">Uncharacterized protein</fullName>
    </submittedName>
</protein>
<dbReference type="KEGG" id="glz:GLAREA_12796"/>
<dbReference type="RefSeq" id="XP_008082750.1">
    <property type="nucleotide sequence ID" value="XM_008084559.1"/>
</dbReference>
<dbReference type="EMBL" id="KE145365">
    <property type="protein sequence ID" value="EPE30073.1"/>
    <property type="molecule type" value="Genomic_DNA"/>
</dbReference>
<name>S3DUG8_GLAL2</name>
<sequence length="87" mass="9776">MAASMWAASGLVGEEGGVRRAARMSRTAEASPRDSQRCEASQVMPGMREGRRKVSTRNSRPPLRASSERFLVAKARTMWWKRVGIRR</sequence>
<evidence type="ECO:0000313" key="3">
    <source>
        <dbReference type="Proteomes" id="UP000016922"/>
    </source>
</evidence>
<evidence type="ECO:0000256" key="1">
    <source>
        <dbReference type="SAM" id="MobiDB-lite"/>
    </source>
</evidence>
<proteinExistence type="predicted"/>
<dbReference type="GeneID" id="19471836"/>
<feature type="region of interest" description="Disordered" evidence="1">
    <location>
        <begin position="16"/>
        <end position="62"/>
    </location>
</feature>
<organism evidence="2 3">
    <name type="scientific">Glarea lozoyensis (strain ATCC 20868 / MF5171)</name>
    <dbReference type="NCBI Taxonomy" id="1116229"/>
    <lineage>
        <taxon>Eukaryota</taxon>
        <taxon>Fungi</taxon>
        <taxon>Dikarya</taxon>
        <taxon>Ascomycota</taxon>
        <taxon>Pezizomycotina</taxon>
        <taxon>Leotiomycetes</taxon>
        <taxon>Helotiales</taxon>
        <taxon>Helotiaceae</taxon>
        <taxon>Glarea</taxon>
    </lineage>
</organism>
<evidence type="ECO:0000313" key="2">
    <source>
        <dbReference type="EMBL" id="EPE30073.1"/>
    </source>
</evidence>
<reference evidence="2 3" key="1">
    <citation type="journal article" date="2013" name="BMC Genomics">
        <title>Genomics-driven discovery of the pneumocandin biosynthetic gene cluster in the fungus Glarea lozoyensis.</title>
        <authorList>
            <person name="Chen L."/>
            <person name="Yue Q."/>
            <person name="Zhang X."/>
            <person name="Xiang M."/>
            <person name="Wang C."/>
            <person name="Li S."/>
            <person name="Che Y."/>
            <person name="Ortiz-Lopez F.J."/>
            <person name="Bills G.F."/>
            <person name="Liu X."/>
            <person name="An Z."/>
        </authorList>
    </citation>
    <scope>NUCLEOTIDE SEQUENCE [LARGE SCALE GENOMIC DNA]</scope>
    <source>
        <strain evidence="3">ATCC 20868 / MF5171</strain>
    </source>
</reference>
<dbReference type="AlphaFoldDB" id="S3DUG8"/>
<keyword evidence="3" id="KW-1185">Reference proteome</keyword>
<gene>
    <name evidence="2" type="ORF">GLAREA_12796</name>
</gene>
<dbReference type="Proteomes" id="UP000016922">
    <property type="component" value="Unassembled WGS sequence"/>
</dbReference>